<gene>
    <name evidence="2" type="ORF">OKIOD_LOCUS5669</name>
</gene>
<keyword evidence="3" id="KW-1185">Reference proteome</keyword>
<evidence type="ECO:0000313" key="2">
    <source>
        <dbReference type="EMBL" id="CAG5095271.1"/>
    </source>
</evidence>
<accession>A0ABN7SG30</accession>
<sequence>MTISDFEEAIPVDFDWSEDVIDHVWAQDDEEIDAMDENEDYLHREVPEQELLDKDVNPVHVLDVLKELYDENQIEWFQNSKGNIGTHAEFKNGNGYIFYMNWENANLVKYYPKTGRKYVISYGNWRYADIPLNDILRAQRKRKLDDDVDGDDSAAKRQKMEISTTSSK</sequence>
<dbReference type="Proteomes" id="UP001158576">
    <property type="component" value="Chromosome XSR"/>
</dbReference>
<evidence type="ECO:0000313" key="3">
    <source>
        <dbReference type="Proteomes" id="UP001158576"/>
    </source>
</evidence>
<feature type="region of interest" description="Disordered" evidence="1">
    <location>
        <begin position="143"/>
        <end position="168"/>
    </location>
</feature>
<organism evidence="2 3">
    <name type="scientific">Oikopleura dioica</name>
    <name type="common">Tunicate</name>
    <dbReference type="NCBI Taxonomy" id="34765"/>
    <lineage>
        <taxon>Eukaryota</taxon>
        <taxon>Metazoa</taxon>
        <taxon>Chordata</taxon>
        <taxon>Tunicata</taxon>
        <taxon>Appendicularia</taxon>
        <taxon>Copelata</taxon>
        <taxon>Oikopleuridae</taxon>
        <taxon>Oikopleura</taxon>
    </lineage>
</organism>
<proteinExistence type="predicted"/>
<dbReference type="EMBL" id="OU015569">
    <property type="protein sequence ID" value="CAG5095271.1"/>
    <property type="molecule type" value="Genomic_DNA"/>
</dbReference>
<name>A0ABN7SG30_OIKDI</name>
<reference evidence="2 3" key="1">
    <citation type="submission" date="2021-04" db="EMBL/GenBank/DDBJ databases">
        <authorList>
            <person name="Bliznina A."/>
        </authorList>
    </citation>
    <scope>NUCLEOTIDE SEQUENCE [LARGE SCALE GENOMIC DNA]</scope>
</reference>
<evidence type="ECO:0000256" key="1">
    <source>
        <dbReference type="SAM" id="MobiDB-lite"/>
    </source>
</evidence>
<protein>
    <submittedName>
        <fullName evidence="2">Oidioi.mRNA.OKI2018_I69.XSR.g14111.t1.cds</fullName>
    </submittedName>
</protein>